<gene>
    <name evidence="11" type="ORF">FHX81_4425</name>
</gene>
<dbReference type="InterPro" id="IPR050482">
    <property type="entry name" value="Sensor_HK_TwoCompSys"/>
</dbReference>
<dbReference type="Proteomes" id="UP000316628">
    <property type="component" value="Unassembled WGS sequence"/>
</dbReference>
<dbReference type="GO" id="GO:0005524">
    <property type="term" value="F:ATP binding"/>
    <property type="evidence" value="ECO:0007669"/>
    <property type="project" value="UniProtKB-KW"/>
</dbReference>
<keyword evidence="6 11" id="KW-0418">Kinase</keyword>
<evidence type="ECO:0000256" key="2">
    <source>
        <dbReference type="ARBA" id="ARBA00012438"/>
    </source>
</evidence>
<keyword evidence="9" id="KW-0472">Membrane</keyword>
<dbReference type="InterPro" id="IPR011712">
    <property type="entry name" value="Sig_transdc_His_kin_sub3_dim/P"/>
</dbReference>
<dbReference type="Gene3D" id="3.30.565.10">
    <property type="entry name" value="Histidine kinase-like ATPase, C-terminal domain"/>
    <property type="match status" value="1"/>
</dbReference>
<keyword evidence="7" id="KW-0067">ATP-binding</keyword>
<dbReference type="Pfam" id="PF02518">
    <property type="entry name" value="HATPase_c"/>
    <property type="match status" value="1"/>
</dbReference>
<accession>A0A543JGR4</accession>
<feature type="transmembrane region" description="Helical" evidence="9">
    <location>
        <begin position="12"/>
        <end position="28"/>
    </location>
</feature>
<dbReference type="InterPro" id="IPR036890">
    <property type="entry name" value="HATPase_C_sf"/>
</dbReference>
<evidence type="ECO:0000256" key="1">
    <source>
        <dbReference type="ARBA" id="ARBA00000085"/>
    </source>
</evidence>
<dbReference type="InterPro" id="IPR003594">
    <property type="entry name" value="HATPase_dom"/>
</dbReference>
<feature type="transmembrane region" description="Helical" evidence="9">
    <location>
        <begin position="112"/>
        <end position="129"/>
    </location>
</feature>
<keyword evidence="4" id="KW-0808">Transferase</keyword>
<evidence type="ECO:0000256" key="5">
    <source>
        <dbReference type="ARBA" id="ARBA00022741"/>
    </source>
</evidence>
<name>A0A543JGR4_9PSEU</name>
<keyword evidence="9" id="KW-1133">Transmembrane helix</keyword>
<dbReference type="AlphaFoldDB" id="A0A543JGR4"/>
<feature type="transmembrane region" description="Helical" evidence="9">
    <location>
        <begin position="83"/>
        <end position="105"/>
    </location>
</feature>
<reference evidence="11 12" key="1">
    <citation type="submission" date="2019-06" db="EMBL/GenBank/DDBJ databases">
        <title>Sequencing the genomes of 1000 actinobacteria strains.</title>
        <authorList>
            <person name="Klenk H.-P."/>
        </authorList>
    </citation>
    <scope>NUCLEOTIDE SEQUENCE [LARGE SCALE GENOMIC DNA]</scope>
    <source>
        <strain evidence="11 12">DSM 45456</strain>
    </source>
</reference>
<evidence type="ECO:0000256" key="8">
    <source>
        <dbReference type="ARBA" id="ARBA00023012"/>
    </source>
</evidence>
<dbReference type="PANTHER" id="PTHR24421:SF10">
    <property type="entry name" value="NITRATE_NITRITE SENSOR PROTEIN NARQ"/>
    <property type="match status" value="1"/>
</dbReference>
<keyword evidence="5" id="KW-0547">Nucleotide-binding</keyword>
<dbReference type="SMART" id="SM00387">
    <property type="entry name" value="HATPase_c"/>
    <property type="match status" value="1"/>
</dbReference>
<evidence type="ECO:0000256" key="6">
    <source>
        <dbReference type="ARBA" id="ARBA00022777"/>
    </source>
</evidence>
<dbReference type="Gene3D" id="1.20.5.1930">
    <property type="match status" value="1"/>
</dbReference>
<organism evidence="11 12">
    <name type="scientific">Saccharothrix saharensis</name>
    <dbReference type="NCBI Taxonomy" id="571190"/>
    <lineage>
        <taxon>Bacteria</taxon>
        <taxon>Bacillati</taxon>
        <taxon>Actinomycetota</taxon>
        <taxon>Actinomycetes</taxon>
        <taxon>Pseudonocardiales</taxon>
        <taxon>Pseudonocardiaceae</taxon>
        <taxon>Saccharothrix</taxon>
    </lineage>
</organism>
<dbReference type="GO" id="GO:0046983">
    <property type="term" value="F:protein dimerization activity"/>
    <property type="evidence" value="ECO:0007669"/>
    <property type="project" value="InterPro"/>
</dbReference>
<protein>
    <recommendedName>
        <fullName evidence="2">histidine kinase</fullName>
        <ecNumber evidence="2">2.7.13.3</ecNumber>
    </recommendedName>
</protein>
<evidence type="ECO:0000313" key="12">
    <source>
        <dbReference type="Proteomes" id="UP000316628"/>
    </source>
</evidence>
<evidence type="ECO:0000256" key="7">
    <source>
        <dbReference type="ARBA" id="ARBA00022840"/>
    </source>
</evidence>
<dbReference type="Pfam" id="PF07730">
    <property type="entry name" value="HisKA_3"/>
    <property type="match status" value="1"/>
</dbReference>
<dbReference type="GO" id="GO:0000155">
    <property type="term" value="F:phosphorelay sensor kinase activity"/>
    <property type="evidence" value="ECO:0007669"/>
    <property type="project" value="InterPro"/>
</dbReference>
<evidence type="ECO:0000313" key="11">
    <source>
        <dbReference type="EMBL" id="TQM82033.1"/>
    </source>
</evidence>
<dbReference type="OrthoDB" id="227596at2"/>
<evidence type="ECO:0000256" key="9">
    <source>
        <dbReference type="SAM" id="Phobius"/>
    </source>
</evidence>
<proteinExistence type="predicted"/>
<comment type="catalytic activity">
    <reaction evidence="1">
        <text>ATP + protein L-histidine = ADP + protein N-phospho-L-histidine.</text>
        <dbReference type="EC" id="2.7.13.3"/>
    </reaction>
</comment>
<dbReference type="EMBL" id="VFPP01000001">
    <property type="protein sequence ID" value="TQM82033.1"/>
    <property type="molecule type" value="Genomic_DNA"/>
</dbReference>
<keyword evidence="8" id="KW-0902">Two-component regulatory system</keyword>
<keyword evidence="9" id="KW-0812">Transmembrane</keyword>
<comment type="caution">
    <text evidence="11">The sequence shown here is derived from an EMBL/GenBank/DDBJ whole genome shotgun (WGS) entry which is preliminary data.</text>
</comment>
<evidence type="ECO:0000256" key="4">
    <source>
        <dbReference type="ARBA" id="ARBA00022679"/>
    </source>
</evidence>
<dbReference type="SUPFAM" id="SSF55874">
    <property type="entry name" value="ATPase domain of HSP90 chaperone/DNA topoisomerase II/histidine kinase"/>
    <property type="match status" value="1"/>
</dbReference>
<dbReference type="CDD" id="cd16917">
    <property type="entry name" value="HATPase_UhpB-NarQ-NarX-like"/>
    <property type="match status" value="1"/>
</dbReference>
<keyword evidence="12" id="KW-1185">Reference proteome</keyword>
<dbReference type="RefSeq" id="WP_141979910.1">
    <property type="nucleotide sequence ID" value="NZ_VFPP01000001.1"/>
</dbReference>
<sequence length="386" mass="40210">MESTHLGWRTLLRRQWPLACALLFFLGGEVLGEAGWWQLPGSVVVCALAVLAPRRPFDAALAAATAVAANSVVLRVLDVAPVVPAISGLVVSETAAVMAITAVVVRQAPLPRAAVAVVVLIAVAAGSQAVRPDYWSRYWPDDYSGPGPWQQVVGGAVLLALSLGTGLYFRARDRERATAVRAEVAAAQHAERMALARELHDVIAHYVTGMVVHAQAAQAVPSAAGEALPIIVRSGNEALTEMRRLVGTLRGTDADAPTASSDLADDVRGVVERSGQPVRLHVDLPVSVPPSLGRSVLRLVQESLTNARKHAEAVSAVDVSVSVSDGVVHVLVADDGRPRKAAPVGGSGGYGLVGMRERVELLGGRFSAGARAGGGWEVRAALPVTG</sequence>
<feature type="transmembrane region" description="Helical" evidence="9">
    <location>
        <begin position="149"/>
        <end position="169"/>
    </location>
</feature>
<evidence type="ECO:0000259" key="10">
    <source>
        <dbReference type="SMART" id="SM00387"/>
    </source>
</evidence>
<dbReference type="GO" id="GO:0016020">
    <property type="term" value="C:membrane"/>
    <property type="evidence" value="ECO:0007669"/>
    <property type="project" value="InterPro"/>
</dbReference>
<keyword evidence="3" id="KW-0597">Phosphoprotein</keyword>
<feature type="domain" description="Histidine kinase/HSP90-like ATPase" evidence="10">
    <location>
        <begin position="291"/>
        <end position="386"/>
    </location>
</feature>
<dbReference type="PANTHER" id="PTHR24421">
    <property type="entry name" value="NITRATE/NITRITE SENSOR PROTEIN NARX-RELATED"/>
    <property type="match status" value="1"/>
</dbReference>
<evidence type="ECO:0000256" key="3">
    <source>
        <dbReference type="ARBA" id="ARBA00022553"/>
    </source>
</evidence>
<dbReference type="EC" id="2.7.13.3" evidence="2"/>